<accession>A0ABU9X293</accession>
<dbReference type="Gene3D" id="2.30.110.10">
    <property type="entry name" value="Electron Transport, Fmn-binding Protein, Chain A"/>
    <property type="match status" value="1"/>
</dbReference>
<dbReference type="Pfam" id="PF12900">
    <property type="entry name" value="Pyridox_ox_2"/>
    <property type="match status" value="1"/>
</dbReference>
<dbReference type="InterPro" id="IPR024747">
    <property type="entry name" value="Pyridox_Oxase-rel"/>
</dbReference>
<evidence type="ECO:0000313" key="2">
    <source>
        <dbReference type="Proteomes" id="UP001422074"/>
    </source>
</evidence>
<gene>
    <name evidence="1" type="ORF">ABCQ75_10355</name>
</gene>
<sequence length="148" mass="16532">MLFQHDDDNPARILTEDESWHLLEKTRHGRIATHAAGELDIVPINYRASDRRLYLRTTPGTKLAELVIHPQVAFEADGILEDEAWSVVVKGNARILETSAEIAVAEAAGIESWIPTLKNVYVEITPTHVEGRHFVLGPTPDESGPRDY</sequence>
<organism evidence="1 2">
    <name type="scientific">Sinomonas halotolerans</name>
    <dbReference type="NCBI Taxonomy" id="1644133"/>
    <lineage>
        <taxon>Bacteria</taxon>
        <taxon>Bacillati</taxon>
        <taxon>Actinomycetota</taxon>
        <taxon>Actinomycetes</taxon>
        <taxon>Micrococcales</taxon>
        <taxon>Micrococcaceae</taxon>
        <taxon>Sinomonas</taxon>
    </lineage>
</organism>
<dbReference type="SUPFAM" id="SSF50475">
    <property type="entry name" value="FMN-binding split barrel"/>
    <property type="match status" value="1"/>
</dbReference>
<evidence type="ECO:0000313" key="1">
    <source>
        <dbReference type="EMBL" id="MEN2744934.1"/>
    </source>
</evidence>
<name>A0ABU9X293_9MICC</name>
<dbReference type="RefSeq" id="WP_345885290.1">
    <property type="nucleotide sequence ID" value="NZ_JBDFRB010000008.1"/>
</dbReference>
<proteinExistence type="predicted"/>
<protein>
    <submittedName>
        <fullName evidence="1">Pyridoxamine 5'-phosphate oxidase family protein</fullName>
    </submittedName>
</protein>
<reference evidence="1 2" key="1">
    <citation type="submission" date="2024-05" db="EMBL/GenBank/DDBJ databases">
        <title>Sinomonas sp. nov., isolated from a waste landfill.</title>
        <authorList>
            <person name="Zhao Y."/>
        </authorList>
    </citation>
    <scope>NUCLEOTIDE SEQUENCE [LARGE SCALE GENOMIC DNA]</scope>
    <source>
        <strain evidence="1 2">CCTCC AB2014300</strain>
    </source>
</reference>
<dbReference type="Proteomes" id="UP001422074">
    <property type="component" value="Unassembled WGS sequence"/>
</dbReference>
<dbReference type="InterPro" id="IPR012349">
    <property type="entry name" value="Split_barrel_FMN-bd"/>
</dbReference>
<dbReference type="EMBL" id="JBDFRB010000008">
    <property type="protein sequence ID" value="MEN2744934.1"/>
    <property type="molecule type" value="Genomic_DNA"/>
</dbReference>
<comment type="caution">
    <text evidence="1">The sequence shown here is derived from an EMBL/GenBank/DDBJ whole genome shotgun (WGS) entry which is preliminary data.</text>
</comment>
<keyword evidence="2" id="KW-1185">Reference proteome</keyword>